<dbReference type="Proteomes" id="UP000676336">
    <property type="component" value="Unassembled WGS sequence"/>
</dbReference>
<organism evidence="2 3">
    <name type="scientific">Rotaria magnacalcarata</name>
    <dbReference type="NCBI Taxonomy" id="392030"/>
    <lineage>
        <taxon>Eukaryota</taxon>
        <taxon>Metazoa</taxon>
        <taxon>Spiralia</taxon>
        <taxon>Gnathifera</taxon>
        <taxon>Rotifera</taxon>
        <taxon>Eurotatoria</taxon>
        <taxon>Bdelloidea</taxon>
        <taxon>Philodinida</taxon>
        <taxon>Philodinidae</taxon>
        <taxon>Rotaria</taxon>
    </lineage>
</organism>
<proteinExistence type="predicted"/>
<feature type="region of interest" description="Disordered" evidence="1">
    <location>
        <begin position="1"/>
        <end position="84"/>
    </location>
</feature>
<feature type="compositionally biased region" description="Basic and acidic residues" evidence="1">
    <location>
        <begin position="1"/>
        <end position="12"/>
    </location>
</feature>
<comment type="caution">
    <text evidence="2">The sequence shown here is derived from an EMBL/GenBank/DDBJ whole genome shotgun (WGS) entry which is preliminary data.</text>
</comment>
<reference evidence="2" key="1">
    <citation type="submission" date="2021-02" db="EMBL/GenBank/DDBJ databases">
        <authorList>
            <person name="Nowell W R."/>
        </authorList>
    </citation>
    <scope>NUCLEOTIDE SEQUENCE</scope>
</reference>
<feature type="non-terminal residue" evidence="2">
    <location>
        <position position="1"/>
    </location>
</feature>
<accession>A0A8S2WWE9</accession>
<protein>
    <submittedName>
        <fullName evidence="2">Uncharacterized protein</fullName>
    </submittedName>
</protein>
<gene>
    <name evidence="2" type="ORF">SMN809_LOCUS33348</name>
</gene>
<evidence type="ECO:0000256" key="1">
    <source>
        <dbReference type="SAM" id="MobiDB-lite"/>
    </source>
</evidence>
<sequence length="84" mass="9159">NENRVREQDFYRDLNSSELTSIANSNTPPPTLAPPPPPPPPTPPPPQTTRATNGEPQVKKSRRSNQYDSETAPINGVAISLKTI</sequence>
<feature type="compositionally biased region" description="Pro residues" evidence="1">
    <location>
        <begin position="27"/>
        <end position="47"/>
    </location>
</feature>
<dbReference type="EMBL" id="CAJOBI010072808">
    <property type="protein sequence ID" value="CAF4465759.1"/>
    <property type="molecule type" value="Genomic_DNA"/>
</dbReference>
<feature type="compositionally biased region" description="Polar residues" evidence="1">
    <location>
        <begin position="14"/>
        <end position="26"/>
    </location>
</feature>
<feature type="non-terminal residue" evidence="2">
    <location>
        <position position="84"/>
    </location>
</feature>
<name>A0A8S2WWE9_9BILA</name>
<dbReference type="AlphaFoldDB" id="A0A8S2WWE9"/>
<evidence type="ECO:0000313" key="2">
    <source>
        <dbReference type="EMBL" id="CAF4465759.1"/>
    </source>
</evidence>
<evidence type="ECO:0000313" key="3">
    <source>
        <dbReference type="Proteomes" id="UP000676336"/>
    </source>
</evidence>